<proteinExistence type="predicted"/>
<name>A0A0J6T6I2_9HYPH</name>
<keyword evidence="2" id="KW-1185">Reference proteome</keyword>
<dbReference type="Proteomes" id="UP000035955">
    <property type="component" value="Unassembled WGS sequence"/>
</dbReference>
<organism evidence="1 2">
    <name type="scientific">Methylobacterium variabile</name>
    <dbReference type="NCBI Taxonomy" id="298794"/>
    <lineage>
        <taxon>Bacteria</taxon>
        <taxon>Pseudomonadati</taxon>
        <taxon>Pseudomonadota</taxon>
        <taxon>Alphaproteobacteria</taxon>
        <taxon>Hyphomicrobiales</taxon>
        <taxon>Methylobacteriaceae</taxon>
        <taxon>Methylobacterium</taxon>
    </lineage>
</organism>
<dbReference type="EMBL" id="LABY01000030">
    <property type="protein sequence ID" value="KMO41579.1"/>
    <property type="molecule type" value="Genomic_DNA"/>
</dbReference>
<dbReference type="OrthoDB" id="7307423at2"/>
<gene>
    <name evidence="1" type="ORF">VQ02_05230</name>
</gene>
<evidence type="ECO:0000313" key="2">
    <source>
        <dbReference type="Proteomes" id="UP000035955"/>
    </source>
</evidence>
<sequence length="129" mass="13957">MSTPDPFDPFGVITSMNGWCCLLGAARELGDIDAEMMDTLLEANEPGPASLSSEAVAKVRNLVRLMRSLDLDPDAIRLREPGAMRTLEAACLGCTERNHCTRELRAGTAAGTYRGFCPNAERLDGLREA</sequence>
<comment type="caution">
    <text evidence="1">The sequence shown here is derived from an EMBL/GenBank/DDBJ whole genome shotgun (WGS) entry which is preliminary data.</text>
</comment>
<dbReference type="RefSeq" id="WP_048443100.1">
    <property type="nucleotide sequence ID" value="NZ_LABY01000030.1"/>
</dbReference>
<protein>
    <submittedName>
        <fullName evidence="1">Heavy-metal resistance</fullName>
    </submittedName>
</protein>
<dbReference type="AlphaFoldDB" id="A0A0J6T6I2"/>
<reference evidence="1 2" key="1">
    <citation type="submission" date="2015-03" db="EMBL/GenBank/DDBJ databases">
        <title>Genome sequencing of Methylobacterium variabile DSM 16961.</title>
        <authorList>
            <person name="Chaudhry V."/>
            <person name="Patil P.B."/>
        </authorList>
    </citation>
    <scope>NUCLEOTIDE SEQUENCE [LARGE SCALE GENOMIC DNA]</scope>
    <source>
        <strain evidence="1 2">DSM 16961</strain>
    </source>
</reference>
<accession>A0A0J6T6I2</accession>
<evidence type="ECO:0000313" key="1">
    <source>
        <dbReference type="EMBL" id="KMO41579.1"/>
    </source>
</evidence>